<name>D7KVU9_ARALL</name>
<feature type="domain" description="Peptidase C19 ubiquitin carboxyl-terminal hydrolase" evidence="2">
    <location>
        <begin position="13"/>
        <end position="63"/>
    </location>
</feature>
<dbReference type="SUPFAM" id="SSF54001">
    <property type="entry name" value="Cysteine proteinases"/>
    <property type="match status" value="1"/>
</dbReference>
<dbReference type="GO" id="GO:0004843">
    <property type="term" value="F:cysteine-type deubiquitinase activity"/>
    <property type="evidence" value="ECO:0007669"/>
    <property type="project" value="InterPro"/>
</dbReference>
<dbReference type="GO" id="GO:0005634">
    <property type="term" value="C:nucleus"/>
    <property type="evidence" value="ECO:0007669"/>
    <property type="project" value="TreeGrafter"/>
</dbReference>
<proteinExistence type="predicted"/>
<protein>
    <recommendedName>
        <fullName evidence="2">Peptidase C19 ubiquitin carboxyl-terminal hydrolase domain-containing protein</fullName>
    </recommendedName>
</protein>
<dbReference type="Pfam" id="PF00443">
    <property type="entry name" value="UCH"/>
    <property type="match status" value="1"/>
</dbReference>
<dbReference type="HOGENOM" id="CLU_2124458_0_0_1"/>
<accession>D7KVU9</accession>
<evidence type="ECO:0000313" key="3">
    <source>
        <dbReference type="EMBL" id="EFH64016.1"/>
    </source>
</evidence>
<dbReference type="STRING" id="81972.D7KVU9"/>
<evidence type="ECO:0000259" key="2">
    <source>
        <dbReference type="Pfam" id="PF00443"/>
    </source>
</evidence>
<feature type="chain" id="PRO_5003101579" description="Peptidase C19 ubiquitin carboxyl-terminal hydrolase domain-containing protein" evidence="1">
    <location>
        <begin position="19"/>
        <end position="114"/>
    </location>
</feature>
<dbReference type="AlphaFoldDB" id="D7KVU9"/>
<dbReference type="Proteomes" id="UP000008694">
    <property type="component" value="Unassembled WGS sequence"/>
</dbReference>
<dbReference type="MEROPS" id="C19.A15"/>
<dbReference type="Gene3D" id="3.90.70.10">
    <property type="entry name" value="Cysteine proteinases"/>
    <property type="match status" value="1"/>
</dbReference>
<keyword evidence="1" id="KW-0732">Signal</keyword>
<dbReference type="InterPro" id="IPR001394">
    <property type="entry name" value="Peptidase_C19_UCH"/>
</dbReference>
<dbReference type="InterPro" id="IPR038765">
    <property type="entry name" value="Papain-like_cys_pep_sf"/>
</dbReference>
<dbReference type="Gramene" id="scaffold_202851.1">
    <property type="protein sequence ID" value="scaffold_202851.1"/>
    <property type="gene ID" value="scaffold_202851.1"/>
</dbReference>
<sequence>MLTFLFFRVLSYINSGNTCFIASALQCFTHTVPLLESLHSYKCQSPCNRGSETFCVMHALQDHHIKLINNQEDAHEFLQSVLDKLKRCLNPRNRPGSVSSQDVNIVDHVFGAVS</sequence>
<dbReference type="EMBL" id="GL348714">
    <property type="protein sequence ID" value="EFH64016.1"/>
    <property type="molecule type" value="Genomic_DNA"/>
</dbReference>
<dbReference type="InterPro" id="IPR050164">
    <property type="entry name" value="Peptidase_C19"/>
</dbReference>
<gene>
    <name evidence="3" type="ORF">ARALYDRAFT_895777</name>
</gene>
<feature type="signal peptide" evidence="1">
    <location>
        <begin position="1"/>
        <end position="18"/>
    </location>
</feature>
<dbReference type="PANTHER" id="PTHR24006">
    <property type="entry name" value="UBIQUITIN CARBOXYL-TERMINAL HYDROLASE"/>
    <property type="match status" value="1"/>
</dbReference>
<dbReference type="PANTHER" id="PTHR24006:SF746">
    <property type="entry name" value="UBIQUITIN CARBOXYL-TERMINAL HYDROLASE 21"/>
    <property type="match status" value="1"/>
</dbReference>
<evidence type="ECO:0000256" key="1">
    <source>
        <dbReference type="SAM" id="SignalP"/>
    </source>
</evidence>
<reference evidence="4" key="1">
    <citation type="journal article" date="2011" name="Nat. Genet.">
        <title>The Arabidopsis lyrata genome sequence and the basis of rapid genome size change.</title>
        <authorList>
            <person name="Hu T.T."/>
            <person name="Pattyn P."/>
            <person name="Bakker E.G."/>
            <person name="Cao J."/>
            <person name="Cheng J.-F."/>
            <person name="Clark R.M."/>
            <person name="Fahlgren N."/>
            <person name="Fawcett J.A."/>
            <person name="Grimwood J."/>
            <person name="Gundlach H."/>
            <person name="Haberer G."/>
            <person name="Hollister J.D."/>
            <person name="Ossowski S."/>
            <person name="Ottilar R.P."/>
            <person name="Salamov A.A."/>
            <person name="Schneeberger K."/>
            <person name="Spannagl M."/>
            <person name="Wang X."/>
            <person name="Yang L."/>
            <person name="Nasrallah M.E."/>
            <person name="Bergelson J."/>
            <person name="Carrington J.C."/>
            <person name="Gaut B.S."/>
            <person name="Schmutz J."/>
            <person name="Mayer K.F.X."/>
            <person name="Van de Peer Y."/>
            <person name="Grigoriev I.V."/>
            <person name="Nordborg M."/>
            <person name="Weigel D."/>
            <person name="Guo Y.-L."/>
        </authorList>
    </citation>
    <scope>NUCLEOTIDE SEQUENCE [LARGE SCALE GENOMIC DNA]</scope>
    <source>
        <strain evidence="4">cv. MN47</strain>
    </source>
</reference>
<evidence type="ECO:0000313" key="4">
    <source>
        <dbReference type="Proteomes" id="UP000008694"/>
    </source>
</evidence>
<dbReference type="GO" id="GO:0005829">
    <property type="term" value="C:cytosol"/>
    <property type="evidence" value="ECO:0007669"/>
    <property type="project" value="TreeGrafter"/>
</dbReference>
<organism evidence="4">
    <name type="scientific">Arabidopsis lyrata subsp. lyrata</name>
    <name type="common">Lyre-leaved rock-cress</name>
    <dbReference type="NCBI Taxonomy" id="81972"/>
    <lineage>
        <taxon>Eukaryota</taxon>
        <taxon>Viridiplantae</taxon>
        <taxon>Streptophyta</taxon>
        <taxon>Embryophyta</taxon>
        <taxon>Tracheophyta</taxon>
        <taxon>Spermatophyta</taxon>
        <taxon>Magnoliopsida</taxon>
        <taxon>eudicotyledons</taxon>
        <taxon>Gunneridae</taxon>
        <taxon>Pentapetalae</taxon>
        <taxon>rosids</taxon>
        <taxon>malvids</taxon>
        <taxon>Brassicales</taxon>
        <taxon>Brassicaceae</taxon>
        <taxon>Camelineae</taxon>
        <taxon>Arabidopsis</taxon>
    </lineage>
</organism>
<keyword evidence="4" id="KW-1185">Reference proteome</keyword>
<dbReference type="eggNOG" id="KOG1865">
    <property type="taxonomic scope" value="Eukaryota"/>
</dbReference>
<dbReference type="GO" id="GO:0016579">
    <property type="term" value="P:protein deubiquitination"/>
    <property type="evidence" value="ECO:0007669"/>
    <property type="project" value="InterPro"/>
</dbReference>